<keyword evidence="1" id="KW-1133">Transmembrane helix</keyword>
<evidence type="ECO:0000313" key="3">
    <source>
        <dbReference type="Proteomes" id="UP000231252"/>
    </source>
</evidence>
<evidence type="ECO:0000256" key="1">
    <source>
        <dbReference type="SAM" id="Phobius"/>
    </source>
</evidence>
<feature type="transmembrane region" description="Helical" evidence="1">
    <location>
        <begin position="15"/>
        <end position="38"/>
    </location>
</feature>
<protein>
    <submittedName>
        <fullName evidence="2">Uncharacterized protein</fullName>
    </submittedName>
</protein>
<accession>A0A2H0XBL3</accession>
<comment type="caution">
    <text evidence="2">The sequence shown here is derived from an EMBL/GenBank/DDBJ whole genome shotgun (WGS) entry which is preliminary data.</text>
</comment>
<gene>
    <name evidence="2" type="ORF">COT50_02570</name>
</gene>
<keyword evidence="1" id="KW-0812">Transmembrane</keyword>
<keyword evidence="1" id="KW-0472">Membrane</keyword>
<name>A0A2H0XBL3_UNCKA</name>
<dbReference type="SUPFAM" id="SSF101908">
    <property type="entry name" value="Putative isomerase YbhE"/>
    <property type="match status" value="1"/>
</dbReference>
<dbReference type="Pfam" id="PF08309">
    <property type="entry name" value="LVIVD"/>
    <property type="match status" value="2"/>
</dbReference>
<reference evidence="3" key="1">
    <citation type="submission" date="2017-09" db="EMBL/GenBank/DDBJ databases">
        <title>Depth-based differentiation of microbial function through sediment-hosted aquifers and enrichment of novel symbionts in the deep terrestrial subsurface.</title>
        <authorList>
            <person name="Probst A.J."/>
            <person name="Ladd B."/>
            <person name="Jarett J.K."/>
            <person name="Geller-Mcgrath D.E."/>
            <person name="Sieber C.M.K."/>
            <person name="Emerson J.B."/>
            <person name="Anantharaman K."/>
            <person name="Thomas B.C."/>
            <person name="Malmstrom R."/>
            <person name="Stieglmeier M."/>
            <person name="Klingl A."/>
            <person name="Woyke T."/>
            <person name="Ryan C.M."/>
            <person name="Banfield J.F."/>
        </authorList>
    </citation>
    <scope>NUCLEOTIDE SEQUENCE [LARGE SCALE GENOMIC DNA]</scope>
</reference>
<organism evidence="2 3">
    <name type="scientific">candidate division WWE3 bacterium CG08_land_8_20_14_0_20_41_10</name>
    <dbReference type="NCBI Taxonomy" id="1975085"/>
    <lineage>
        <taxon>Bacteria</taxon>
        <taxon>Katanobacteria</taxon>
    </lineage>
</organism>
<proteinExistence type="predicted"/>
<sequence>MIMLIKSSHARNGHILVEVLLAISLFVVIATAVLGGFISVRDGKIAQKQTLVAKGYLDQAVEALRSVRERDWALVAVNGTYHPVLNGSMWELENGQGPSVDGYKTQIVIADILRSSTDPFGNVVPAGDITDPASKRAMITVSWGTLVNQGVSSSQYLSRYGKNDFKEQTLESDFEDGVFTGTAIQNDDGGEIILGAGGYGNWCKPTQIPYIEVSLESNGSAAAIWAREGRVYAGTGENSSGKSFVNVQINNTNPPTTQIEGSFDGYKTNAIFGEGDYAYLATDTNDREVVIIDTSTNPNTEVGYFNAPGNADAMGVFVQGTVGYVTSSNKLYSFDLSSKTGSRPILDIGGVTVSLFGTARKLYIVGNYAYIAIDGYALLELSIASISDPSHMSWIGGADVNSGGGKEVYVNPTGTRAYIATNKDSSKPEFFIINTSSKTGFRSSIGSYDASGMDPRGVAVGTGNKAILVGSGGKEYQVIDISDEAHPKSCGELDFLYDINSVAAVLEQDGDAYAYIVAKDAGKELKIIEGGPGGQYTTEGSFESEVFDVGEGKTAMFNRVIADVTIPDDTELKYQVSTYGDGSQDCGDITPAYYGVDGTSESFYGTEGTIPFANLPSPSINPARCFSYKVFLKSSDKDKTPVFNSIKVNYSP</sequence>
<dbReference type="Proteomes" id="UP000231252">
    <property type="component" value="Unassembled WGS sequence"/>
</dbReference>
<dbReference type="AlphaFoldDB" id="A0A2H0XBL3"/>
<dbReference type="EMBL" id="PEYU01000058">
    <property type="protein sequence ID" value="PIS22324.1"/>
    <property type="molecule type" value="Genomic_DNA"/>
</dbReference>
<dbReference type="InterPro" id="IPR013211">
    <property type="entry name" value="LVIVD"/>
</dbReference>
<evidence type="ECO:0000313" key="2">
    <source>
        <dbReference type="EMBL" id="PIS22324.1"/>
    </source>
</evidence>